<dbReference type="EMBL" id="LCCE01000018">
    <property type="protein sequence ID" value="KKS26745.1"/>
    <property type="molecule type" value="Genomic_DNA"/>
</dbReference>
<comment type="caution">
    <text evidence="2">The sequence shown here is derived from an EMBL/GenBank/DDBJ whole genome shotgun (WGS) entry which is preliminary data.</text>
</comment>
<reference evidence="2 3" key="1">
    <citation type="journal article" date="2015" name="Nature">
        <title>rRNA introns, odd ribosomes, and small enigmatic genomes across a large radiation of phyla.</title>
        <authorList>
            <person name="Brown C.T."/>
            <person name="Hug L.A."/>
            <person name="Thomas B.C."/>
            <person name="Sharon I."/>
            <person name="Castelle C.J."/>
            <person name="Singh A."/>
            <person name="Wilkins M.J."/>
            <person name="Williams K.H."/>
            <person name="Banfield J.F."/>
        </authorList>
    </citation>
    <scope>NUCLEOTIDE SEQUENCE [LARGE SCALE GENOMIC DNA]</scope>
</reference>
<feature type="region of interest" description="Disordered" evidence="1">
    <location>
        <begin position="1"/>
        <end position="36"/>
    </location>
</feature>
<organism evidence="2 3">
    <name type="scientific">Candidatus Yanofskybacteria bacterium GW2011_GWC2_41_9</name>
    <dbReference type="NCBI Taxonomy" id="1619029"/>
    <lineage>
        <taxon>Bacteria</taxon>
        <taxon>Candidatus Yanofskyibacteriota</taxon>
    </lineage>
</organism>
<proteinExistence type="predicted"/>
<dbReference type="AlphaFoldDB" id="A0A0G0XPJ7"/>
<protein>
    <submittedName>
        <fullName evidence="2">Uncharacterized protein</fullName>
    </submittedName>
</protein>
<evidence type="ECO:0000313" key="2">
    <source>
        <dbReference type="EMBL" id="KKS26745.1"/>
    </source>
</evidence>
<gene>
    <name evidence="2" type="ORF">UU84_C0018G0009</name>
</gene>
<accession>A0A0G0XPJ7</accession>
<sequence>MRMEGHPYKKRRAYGSGRYTGLNGVPTNPSRRGERQKLGLRVKHCQPTQGTAVAFRGILGAPYQEPQRPQKVVSNKNVPDGTDQPFSEFSLVVKHEKSLDPIGRNLSVH</sequence>
<evidence type="ECO:0000313" key="3">
    <source>
        <dbReference type="Proteomes" id="UP000033859"/>
    </source>
</evidence>
<name>A0A0G0XPJ7_9BACT</name>
<evidence type="ECO:0000256" key="1">
    <source>
        <dbReference type="SAM" id="MobiDB-lite"/>
    </source>
</evidence>
<dbReference type="Proteomes" id="UP000033859">
    <property type="component" value="Unassembled WGS sequence"/>
</dbReference>